<reference evidence="3" key="1">
    <citation type="journal article" date="2022" name="IScience">
        <title>Evolution of zygomycete secretomes and the origins of terrestrial fungal ecologies.</title>
        <authorList>
            <person name="Chang Y."/>
            <person name="Wang Y."/>
            <person name="Mondo S."/>
            <person name="Ahrendt S."/>
            <person name="Andreopoulos W."/>
            <person name="Barry K."/>
            <person name="Beard J."/>
            <person name="Benny G.L."/>
            <person name="Blankenship S."/>
            <person name="Bonito G."/>
            <person name="Cuomo C."/>
            <person name="Desiro A."/>
            <person name="Gervers K.A."/>
            <person name="Hundley H."/>
            <person name="Kuo A."/>
            <person name="LaButti K."/>
            <person name="Lang B.F."/>
            <person name="Lipzen A."/>
            <person name="O'Donnell K."/>
            <person name="Pangilinan J."/>
            <person name="Reynolds N."/>
            <person name="Sandor L."/>
            <person name="Smith M.E."/>
            <person name="Tsang A."/>
            <person name="Grigoriev I.V."/>
            <person name="Stajich J.E."/>
            <person name="Spatafora J.W."/>
        </authorList>
    </citation>
    <scope>NUCLEOTIDE SEQUENCE</scope>
    <source>
        <strain evidence="3">RSA 2281</strain>
    </source>
</reference>
<dbReference type="PANTHER" id="PTHR34384">
    <property type="entry name" value="L-2,3-DIAMINOPROPANOATE--CITRATE LIGASE"/>
    <property type="match status" value="1"/>
</dbReference>
<name>A0AAD5K0A1_9FUNG</name>
<organism evidence="3 4">
    <name type="scientific">Phascolomyces articulosus</name>
    <dbReference type="NCBI Taxonomy" id="60185"/>
    <lineage>
        <taxon>Eukaryota</taxon>
        <taxon>Fungi</taxon>
        <taxon>Fungi incertae sedis</taxon>
        <taxon>Mucoromycota</taxon>
        <taxon>Mucoromycotina</taxon>
        <taxon>Mucoromycetes</taxon>
        <taxon>Mucorales</taxon>
        <taxon>Lichtheimiaceae</taxon>
        <taxon>Phascolomyces</taxon>
    </lineage>
</organism>
<dbReference type="Gene3D" id="1.10.510.40">
    <property type="match status" value="1"/>
</dbReference>
<keyword evidence="4" id="KW-1185">Reference proteome</keyword>
<dbReference type="Proteomes" id="UP001209540">
    <property type="component" value="Unassembled WGS sequence"/>
</dbReference>
<dbReference type="EMBL" id="JAIXMP010000052">
    <property type="protein sequence ID" value="KAI9245332.1"/>
    <property type="molecule type" value="Genomic_DNA"/>
</dbReference>
<accession>A0AAD5K0A1</accession>
<feature type="domain" description="Aerobactin siderophore biosynthesis IucA/IucC N-terminal" evidence="1">
    <location>
        <begin position="215"/>
        <end position="441"/>
    </location>
</feature>
<evidence type="ECO:0000259" key="2">
    <source>
        <dbReference type="Pfam" id="PF06276"/>
    </source>
</evidence>
<dbReference type="Pfam" id="PF06276">
    <property type="entry name" value="FhuF"/>
    <property type="match status" value="1"/>
</dbReference>
<dbReference type="GO" id="GO:0019290">
    <property type="term" value="P:siderophore biosynthetic process"/>
    <property type="evidence" value="ECO:0007669"/>
    <property type="project" value="InterPro"/>
</dbReference>
<dbReference type="Pfam" id="PF04183">
    <property type="entry name" value="IucA_IucC"/>
    <property type="match status" value="1"/>
</dbReference>
<reference evidence="3" key="2">
    <citation type="submission" date="2023-02" db="EMBL/GenBank/DDBJ databases">
        <authorList>
            <consortium name="DOE Joint Genome Institute"/>
            <person name="Mondo S.J."/>
            <person name="Chang Y."/>
            <person name="Wang Y."/>
            <person name="Ahrendt S."/>
            <person name="Andreopoulos W."/>
            <person name="Barry K."/>
            <person name="Beard J."/>
            <person name="Benny G.L."/>
            <person name="Blankenship S."/>
            <person name="Bonito G."/>
            <person name="Cuomo C."/>
            <person name="Desiro A."/>
            <person name="Gervers K.A."/>
            <person name="Hundley H."/>
            <person name="Kuo A."/>
            <person name="LaButti K."/>
            <person name="Lang B.F."/>
            <person name="Lipzen A."/>
            <person name="O'Donnell K."/>
            <person name="Pangilinan J."/>
            <person name="Reynolds N."/>
            <person name="Sandor L."/>
            <person name="Smith M.W."/>
            <person name="Tsang A."/>
            <person name="Grigoriev I.V."/>
            <person name="Stajich J.E."/>
            <person name="Spatafora J.W."/>
        </authorList>
    </citation>
    <scope>NUCLEOTIDE SEQUENCE</scope>
    <source>
        <strain evidence="3">RSA 2281</strain>
    </source>
</reference>
<feature type="domain" description="Aerobactin siderophore biosynthesis IucA/IucC-like C-terminal" evidence="2">
    <location>
        <begin position="468"/>
        <end position="592"/>
    </location>
</feature>
<dbReference type="InterPro" id="IPR022770">
    <property type="entry name" value="IucA/IucC-like_C"/>
</dbReference>
<sequence length="643" mass="72327">MPAPYSTAKNTHYGKFATTSRLVSCLVSEGLVNAYYCSCTPRQDENGAIKGLTLLMRLHGATNKIQLSSARPISLENDILAVIPQRGVPELDKESKVLVNGVQCYKIDLADPWDMLPHIYSPEISYNNTTPATLPDSESIYRQVIHGLKIMGLQGDISLVDGFDAVQLWQQFAHDYGVTDKLTDLIASELASSMLHQTYTYDYPKPLPTLESSSIQWEQSIVEGHATHPMHKARRSYPPLPPLNPGQVNLETPKLRLLSIPRSSMQLRGEFETLAAPLVDAILEKTGNAKELRQQHAGHVLMPVHEFQIPNVLERFEDASVLPEENNVTAHSLTSIRSVAIPEVLKDLTVKLCIGIKVSSALRTITPYTTYFGPGFSEQVVPRLSYDRKVLTIERELASAVYSHPDTDMAKHCSCVMREAIEYPSNATPNDDTIVVAAALVEKIQKPDTDETLSTHVWNLDTEEKREAFLDRYIELALKAFVPPCLENGVAFEAHGQNTMCRFDKQTGELKGFVIRDFGGVKAHNPTLKETCGVELDVLPDSCVVAHTLEEAYKLLYHTLFHSQLQRLIRVLDMHHNGRGWEMVRKHFSALVPSDHPMYHFFMVQEKVPGKCLIKMKIEELYRDYIYSPVPNMLLSRPQEFVQ</sequence>
<dbReference type="InterPro" id="IPR037455">
    <property type="entry name" value="LucA/IucC-like"/>
</dbReference>
<comment type="caution">
    <text evidence="3">The sequence shown here is derived from an EMBL/GenBank/DDBJ whole genome shotgun (WGS) entry which is preliminary data.</text>
</comment>
<evidence type="ECO:0000259" key="1">
    <source>
        <dbReference type="Pfam" id="PF04183"/>
    </source>
</evidence>
<evidence type="ECO:0000313" key="4">
    <source>
        <dbReference type="Proteomes" id="UP001209540"/>
    </source>
</evidence>
<dbReference type="GO" id="GO:0016881">
    <property type="term" value="F:acid-amino acid ligase activity"/>
    <property type="evidence" value="ECO:0007669"/>
    <property type="project" value="UniProtKB-ARBA"/>
</dbReference>
<dbReference type="AlphaFoldDB" id="A0AAD5K0A1"/>
<proteinExistence type="predicted"/>
<evidence type="ECO:0000313" key="3">
    <source>
        <dbReference type="EMBL" id="KAI9245332.1"/>
    </source>
</evidence>
<dbReference type="PANTHER" id="PTHR34384:SF5">
    <property type="entry name" value="L-2,3-DIAMINOPROPANOATE--CITRATE LIGASE"/>
    <property type="match status" value="1"/>
</dbReference>
<gene>
    <name evidence="3" type="ORF">BDA99DRAFT_472152</name>
</gene>
<dbReference type="InterPro" id="IPR007310">
    <property type="entry name" value="Aerobactin_biosyn_IucA/IucC_N"/>
</dbReference>
<protein>
    <submittedName>
        <fullName evidence="3">IucC family-domain-containing protein</fullName>
    </submittedName>
</protein>